<evidence type="ECO:0000313" key="3">
    <source>
        <dbReference type="Proteomes" id="UP000755585"/>
    </source>
</evidence>
<sequence length="276" mass="30027">MGRKKANAEAAAQREWELGIDWARWLLDGNVPQRLQVYGVVLEPNEFAYLQTTAQYSRMYGGNGRYTTSGGFFIGKPGMVLGMMAANAAVNASRKAAAKRDMQASWRDVQELPVLATNLRLMCHLPAKGWMSFYYSAVQEFYPDTDNWMITFGFQNAVPLRIAGLTTPTLAVLAAWCVHGNGRWHGEPGIASLVQAALSPRGPVTTGEVSYDSTAELQDDRPADTGNADTSNTDTSNTSNTGNADNGNPAGDTGNYSTGNAYEDLIRSKLSPEDRR</sequence>
<reference evidence="2 3" key="1">
    <citation type="submission" date="2021-03" db="EMBL/GenBank/DDBJ databases">
        <title>Sequencing the genomes of 1000 actinobacteria strains.</title>
        <authorList>
            <person name="Klenk H.-P."/>
        </authorList>
    </citation>
    <scope>NUCLEOTIDE SEQUENCE [LARGE SCALE GENOMIC DNA]</scope>
    <source>
        <strain evidence="2 3">DSM 18824</strain>
    </source>
</reference>
<proteinExistence type="predicted"/>
<dbReference type="Proteomes" id="UP000755585">
    <property type="component" value="Unassembled WGS sequence"/>
</dbReference>
<dbReference type="EMBL" id="JAGINT010000001">
    <property type="protein sequence ID" value="MBP2350048.1"/>
    <property type="molecule type" value="Genomic_DNA"/>
</dbReference>
<evidence type="ECO:0000313" key="2">
    <source>
        <dbReference type="EMBL" id="MBP2350048.1"/>
    </source>
</evidence>
<name>A0ABS4UEI1_9ACTN</name>
<feature type="compositionally biased region" description="Polar residues" evidence="1">
    <location>
        <begin position="207"/>
        <end position="216"/>
    </location>
</feature>
<feature type="region of interest" description="Disordered" evidence="1">
    <location>
        <begin position="201"/>
        <end position="276"/>
    </location>
</feature>
<feature type="compositionally biased region" description="Low complexity" evidence="1">
    <location>
        <begin position="224"/>
        <end position="248"/>
    </location>
</feature>
<accession>A0ABS4UEI1</accession>
<evidence type="ECO:0000256" key="1">
    <source>
        <dbReference type="SAM" id="MobiDB-lite"/>
    </source>
</evidence>
<organism evidence="2 3">
    <name type="scientific">Kribbella aluminosa</name>
    <dbReference type="NCBI Taxonomy" id="416017"/>
    <lineage>
        <taxon>Bacteria</taxon>
        <taxon>Bacillati</taxon>
        <taxon>Actinomycetota</taxon>
        <taxon>Actinomycetes</taxon>
        <taxon>Propionibacteriales</taxon>
        <taxon>Kribbellaceae</taxon>
        <taxon>Kribbella</taxon>
    </lineage>
</organism>
<protein>
    <submittedName>
        <fullName evidence="2">Uncharacterized protein</fullName>
    </submittedName>
</protein>
<gene>
    <name evidence="2" type="ORF">JOF29_001131</name>
</gene>
<dbReference type="RefSeq" id="WP_209693151.1">
    <property type="nucleotide sequence ID" value="NZ_BAAAVU010000036.1"/>
</dbReference>
<keyword evidence="3" id="KW-1185">Reference proteome</keyword>
<feature type="compositionally biased region" description="Basic and acidic residues" evidence="1">
    <location>
        <begin position="264"/>
        <end position="276"/>
    </location>
</feature>
<comment type="caution">
    <text evidence="2">The sequence shown here is derived from an EMBL/GenBank/DDBJ whole genome shotgun (WGS) entry which is preliminary data.</text>
</comment>